<feature type="domain" description="Glycosyltransferase subfamily 4-like N-terminal" evidence="2">
    <location>
        <begin position="24"/>
        <end position="192"/>
    </location>
</feature>
<organism evidence="3 4">
    <name type="scientific">Candidatus Zymogenus saltonus</name>
    <dbReference type="NCBI Taxonomy" id="2844893"/>
    <lineage>
        <taxon>Bacteria</taxon>
        <taxon>Deltaproteobacteria</taxon>
        <taxon>Candidatus Zymogenia</taxon>
        <taxon>Candidatus Zymogeniales</taxon>
        <taxon>Candidatus Zymogenaceae</taxon>
        <taxon>Candidatus Zymogenus</taxon>
    </lineage>
</organism>
<dbReference type="Gene3D" id="3.40.50.2000">
    <property type="entry name" value="Glycogen Phosphorylase B"/>
    <property type="match status" value="2"/>
</dbReference>
<dbReference type="Pfam" id="PF13439">
    <property type="entry name" value="Glyco_transf_4"/>
    <property type="match status" value="1"/>
</dbReference>
<gene>
    <name evidence="3" type="ORF">JW984_08835</name>
</gene>
<evidence type="ECO:0000313" key="3">
    <source>
        <dbReference type="EMBL" id="MBN1573284.1"/>
    </source>
</evidence>
<dbReference type="PANTHER" id="PTHR45947">
    <property type="entry name" value="SULFOQUINOVOSYL TRANSFERASE SQD2"/>
    <property type="match status" value="1"/>
</dbReference>
<protein>
    <submittedName>
        <fullName evidence="3">Glycosyltransferase family 4 protein</fullName>
    </submittedName>
</protein>
<name>A0A9D8KFN5_9DELT</name>
<accession>A0A9D8KFN5</accession>
<dbReference type="Pfam" id="PF00534">
    <property type="entry name" value="Glycos_transf_1"/>
    <property type="match status" value="1"/>
</dbReference>
<dbReference type="SUPFAM" id="SSF53756">
    <property type="entry name" value="UDP-Glycosyltransferase/glycogen phosphorylase"/>
    <property type="match status" value="1"/>
</dbReference>
<reference evidence="3" key="1">
    <citation type="journal article" date="2021" name="Environ. Microbiol.">
        <title>Genomic characterization of three novel Desulfobacterota classes expand the metabolic and phylogenetic diversity of the phylum.</title>
        <authorList>
            <person name="Murphy C.L."/>
            <person name="Biggerstaff J."/>
            <person name="Eichhorn A."/>
            <person name="Ewing E."/>
            <person name="Shahan R."/>
            <person name="Soriano D."/>
            <person name="Stewart S."/>
            <person name="VanMol K."/>
            <person name="Walker R."/>
            <person name="Walters P."/>
            <person name="Elshahed M.S."/>
            <person name="Youssef N.H."/>
        </authorList>
    </citation>
    <scope>NUCLEOTIDE SEQUENCE</scope>
    <source>
        <strain evidence="3">Zod_Metabat.24</strain>
    </source>
</reference>
<dbReference type="CDD" id="cd03808">
    <property type="entry name" value="GT4_CapM-like"/>
    <property type="match status" value="1"/>
</dbReference>
<dbReference type="InterPro" id="IPR028098">
    <property type="entry name" value="Glyco_trans_4-like_N"/>
</dbReference>
<evidence type="ECO:0000259" key="2">
    <source>
        <dbReference type="Pfam" id="PF13439"/>
    </source>
</evidence>
<dbReference type="InterPro" id="IPR001296">
    <property type="entry name" value="Glyco_trans_1"/>
</dbReference>
<dbReference type="PANTHER" id="PTHR45947:SF3">
    <property type="entry name" value="SULFOQUINOVOSYL TRANSFERASE SQD2"/>
    <property type="match status" value="1"/>
</dbReference>
<sequence>MGGIVNENGGRIKVLHVITRMEEGGAPRALLSLLDGIDGREFDQSLAAAAGPMGSDLLGCGRALGIDVCEIRTFTREVSPVKDVLSLLSLVALMRKNRYDIIHTHTSKAGFLGRLAGRLAGHRRVIYSPHGNIFTGYFPRWEAEFYTLMERIAAGWCQRIVTLSDAGRREFLERGIGTEDRYRTIYNGIDLEAFGSAADRRGVRNELGFGDKDLVIVCVGRMVPIKGYDTVVKASQKIISGMAPRAVRFLMVGEGPLKVELTEKARALEVGGNFTFPGFRDDVSRLLSASDLMVMPSLNEGLGMSIVEAMALSLPVVASRVGGIVEVVEDGVTGMLVPPSSPVDLAKACVGILRDKERAERMGRAGRVRAESLFDIKSMVKNTEALYRELMEEG</sequence>
<dbReference type="InterPro" id="IPR050194">
    <property type="entry name" value="Glycosyltransferase_grp1"/>
</dbReference>
<dbReference type="GO" id="GO:0016758">
    <property type="term" value="F:hexosyltransferase activity"/>
    <property type="evidence" value="ECO:0007669"/>
    <property type="project" value="TreeGrafter"/>
</dbReference>
<feature type="domain" description="Glycosyl transferase family 1" evidence="1">
    <location>
        <begin position="203"/>
        <end position="367"/>
    </location>
</feature>
<reference evidence="3" key="2">
    <citation type="submission" date="2021-01" db="EMBL/GenBank/DDBJ databases">
        <authorList>
            <person name="Hahn C.R."/>
            <person name="Youssef N.H."/>
            <person name="Elshahed M."/>
        </authorList>
    </citation>
    <scope>NUCLEOTIDE SEQUENCE</scope>
    <source>
        <strain evidence="3">Zod_Metabat.24</strain>
    </source>
</reference>
<proteinExistence type="predicted"/>
<evidence type="ECO:0000313" key="4">
    <source>
        <dbReference type="Proteomes" id="UP000809273"/>
    </source>
</evidence>
<evidence type="ECO:0000259" key="1">
    <source>
        <dbReference type="Pfam" id="PF00534"/>
    </source>
</evidence>
<dbReference type="Proteomes" id="UP000809273">
    <property type="component" value="Unassembled WGS sequence"/>
</dbReference>
<dbReference type="EMBL" id="JAFGIX010000046">
    <property type="protein sequence ID" value="MBN1573284.1"/>
    <property type="molecule type" value="Genomic_DNA"/>
</dbReference>
<comment type="caution">
    <text evidence="3">The sequence shown here is derived from an EMBL/GenBank/DDBJ whole genome shotgun (WGS) entry which is preliminary data.</text>
</comment>
<dbReference type="AlphaFoldDB" id="A0A9D8KFN5"/>